<keyword evidence="4" id="KW-1185">Reference proteome</keyword>
<feature type="domain" description="MRN complex-interacting protein N-terminal" evidence="2">
    <location>
        <begin position="7"/>
        <end position="106"/>
    </location>
</feature>
<dbReference type="STRING" id="7217.B3M622"/>
<dbReference type="HOGENOM" id="CLU_1751647_0_0_1"/>
<dbReference type="GO" id="GO:0005634">
    <property type="term" value="C:nucleus"/>
    <property type="evidence" value="ECO:0007669"/>
    <property type="project" value="TreeGrafter"/>
</dbReference>
<reference evidence="3 4" key="1">
    <citation type="journal article" date="2007" name="Nature">
        <title>Evolution of genes and genomes on the Drosophila phylogeny.</title>
        <authorList>
            <consortium name="Drosophila 12 Genomes Consortium"/>
            <person name="Clark A.G."/>
            <person name="Eisen M.B."/>
            <person name="Smith D.R."/>
            <person name="Bergman C.M."/>
            <person name="Oliver B."/>
            <person name="Markow T.A."/>
            <person name="Kaufman T.C."/>
            <person name="Kellis M."/>
            <person name="Gelbart W."/>
            <person name="Iyer V.N."/>
            <person name="Pollard D.A."/>
            <person name="Sackton T.B."/>
            <person name="Larracuente A.M."/>
            <person name="Singh N.D."/>
            <person name="Abad J.P."/>
            <person name="Abt D.N."/>
            <person name="Adryan B."/>
            <person name="Aguade M."/>
            <person name="Akashi H."/>
            <person name="Anderson W.W."/>
            <person name="Aquadro C.F."/>
            <person name="Ardell D.H."/>
            <person name="Arguello R."/>
            <person name="Artieri C.G."/>
            <person name="Barbash D.A."/>
            <person name="Barker D."/>
            <person name="Barsanti P."/>
            <person name="Batterham P."/>
            <person name="Batzoglou S."/>
            <person name="Begun D."/>
            <person name="Bhutkar A."/>
            <person name="Blanco E."/>
            <person name="Bosak S.A."/>
            <person name="Bradley R.K."/>
            <person name="Brand A.D."/>
            <person name="Brent M.R."/>
            <person name="Brooks A.N."/>
            <person name="Brown R.H."/>
            <person name="Butlin R.K."/>
            <person name="Caggese C."/>
            <person name="Calvi B.R."/>
            <person name="Bernardo de Carvalho A."/>
            <person name="Caspi A."/>
            <person name="Castrezana S."/>
            <person name="Celniker S.E."/>
            <person name="Chang J.L."/>
            <person name="Chapple C."/>
            <person name="Chatterji S."/>
            <person name="Chinwalla A."/>
            <person name="Civetta A."/>
            <person name="Clifton S.W."/>
            <person name="Comeron J.M."/>
            <person name="Costello J.C."/>
            <person name="Coyne J.A."/>
            <person name="Daub J."/>
            <person name="David R.G."/>
            <person name="Delcher A.L."/>
            <person name="Delehaunty K."/>
            <person name="Do C.B."/>
            <person name="Ebling H."/>
            <person name="Edwards K."/>
            <person name="Eickbush T."/>
            <person name="Evans J.D."/>
            <person name="Filipski A."/>
            <person name="Findeiss S."/>
            <person name="Freyhult E."/>
            <person name="Fulton L."/>
            <person name="Fulton R."/>
            <person name="Garcia A.C."/>
            <person name="Gardiner A."/>
            <person name="Garfield D.A."/>
            <person name="Garvin B.E."/>
            <person name="Gibson G."/>
            <person name="Gilbert D."/>
            <person name="Gnerre S."/>
            <person name="Godfrey J."/>
            <person name="Good R."/>
            <person name="Gotea V."/>
            <person name="Gravely B."/>
            <person name="Greenberg A.J."/>
            <person name="Griffiths-Jones S."/>
            <person name="Gross S."/>
            <person name="Guigo R."/>
            <person name="Gustafson E.A."/>
            <person name="Haerty W."/>
            <person name="Hahn M.W."/>
            <person name="Halligan D.L."/>
            <person name="Halpern A.L."/>
            <person name="Halter G.M."/>
            <person name="Han M.V."/>
            <person name="Heger A."/>
            <person name="Hillier L."/>
            <person name="Hinrichs A.S."/>
            <person name="Holmes I."/>
            <person name="Hoskins R.A."/>
            <person name="Hubisz M.J."/>
            <person name="Hultmark D."/>
            <person name="Huntley M.A."/>
            <person name="Jaffe D.B."/>
            <person name="Jagadeeshan S."/>
            <person name="Jeck W.R."/>
            <person name="Johnson J."/>
            <person name="Jones C.D."/>
            <person name="Jordan W.C."/>
            <person name="Karpen G.H."/>
            <person name="Kataoka E."/>
            <person name="Keightley P.D."/>
            <person name="Kheradpour P."/>
            <person name="Kirkness E.F."/>
            <person name="Koerich L.B."/>
            <person name="Kristiansen K."/>
            <person name="Kudrna D."/>
            <person name="Kulathinal R.J."/>
            <person name="Kumar S."/>
            <person name="Kwok R."/>
            <person name="Lander E."/>
            <person name="Langley C.H."/>
            <person name="Lapoint R."/>
            <person name="Lazzaro B.P."/>
            <person name="Lee S.J."/>
            <person name="Levesque L."/>
            <person name="Li R."/>
            <person name="Lin C.F."/>
            <person name="Lin M.F."/>
            <person name="Lindblad-Toh K."/>
            <person name="Llopart A."/>
            <person name="Long M."/>
            <person name="Low L."/>
            <person name="Lozovsky E."/>
            <person name="Lu J."/>
            <person name="Luo M."/>
            <person name="Machado C.A."/>
            <person name="Makalowski W."/>
            <person name="Marzo M."/>
            <person name="Matsuda M."/>
            <person name="Matzkin L."/>
            <person name="McAllister B."/>
            <person name="McBride C.S."/>
            <person name="McKernan B."/>
            <person name="McKernan K."/>
            <person name="Mendez-Lago M."/>
            <person name="Minx P."/>
            <person name="Mollenhauer M.U."/>
            <person name="Montooth K."/>
            <person name="Mount S.M."/>
            <person name="Mu X."/>
            <person name="Myers E."/>
            <person name="Negre B."/>
            <person name="Newfeld S."/>
            <person name="Nielsen R."/>
            <person name="Noor M.A."/>
            <person name="O'Grady P."/>
            <person name="Pachter L."/>
            <person name="Papaceit M."/>
            <person name="Parisi M.J."/>
            <person name="Parisi M."/>
            <person name="Parts L."/>
            <person name="Pedersen J.S."/>
            <person name="Pesole G."/>
            <person name="Phillippy A.M."/>
            <person name="Ponting C.P."/>
            <person name="Pop M."/>
            <person name="Porcelli D."/>
            <person name="Powell J.R."/>
            <person name="Prohaska S."/>
            <person name="Pruitt K."/>
            <person name="Puig M."/>
            <person name="Quesneville H."/>
            <person name="Ram K.R."/>
            <person name="Rand D."/>
            <person name="Rasmussen M.D."/>
            <person name="Reed L.K."/>
            <person name="Reenan R."/>
            <person name="Reily A."/>
            <person name="Remington K.A."/>
            <person name="Rieger T.T."/>
            <person name="Ritchie M.G."/>
            <person name="Robin C."/>
            <person name="Rogers Y.H."/>
            <person name="Rohde C."/>
            <person name="Rozas J."/>
            <person name="Rubenfield M.J."/>
            <person name="Ruiz A."/>
            <person name="Russo S."/>
            <person name="Salzberg S.L."/>
            <person name="Sanchez-Gracia A."/>
            <person name="Saranga D.J."/>
            <person name="Sato H."/>
            <person name="Schaeffer S.W."/>
            <person name="Schatz M.C."/>
            <person name="Schlenke T."/>
            <person name="Schwartz R."/>
            <person name="Segarra C."/>
            <person name="Singh R.S."/>
            <person name="Sirot L."/>
            <person name="Sirota M."/>
            <person name="Sisneros N.B."/>
            <person name="Smith C.D."/>
            <person name="Smith T.F."/>
            <person name="Spieth J."/>
            <person name="Stage D.E."/>
            <person name="Stark A."/>
            <person name="Stephan W."/>
            <person name="Strausberg R.L."/>
            <person name="Strempel S."/>
            <person name="Sturgill D."/>
            <person name="Sutton G."/>
            <person name="Sutton G.G."/>
            <person name="Tao W."/>
            <person name="Teichmann S."/>
            <person name="Tobari Y.N."/>
            <person name="Tomimura Y."/>
            <person name="Tsolas J.M."/>
            <person name="Valente V.L."/>
            <person name="Venter E."/>
            <person name="Venter J.C."/>
            <person name="Vicario S."/>
            <person name="Vieira F.G."/>
            <person name="Vilella A.J."/>
            <person name="Villasante A."/>
            <person name="Walenz B."/>
            <person name="Wang J."/>
            <person name="Wasserman M."/>
            <person name="Watts T."/>
            <person name="Wilson D."/>
            <person name="Wilson R.K."/>
            <person name="Wing R.A."/>
            <person name="Wolfner M.F."/>
            <person name="Wong A."/>
            <person name="Wong G.K."/>
            <person name="Wu C.I."/>
            <person name="Wu G."/>
            <person name="Yamamoto D."/>
            <person name="Yang H.P."/>
            <person name="Yang S.P."/>
            <person name="Yorke J.A."/>
            <person name="Yoshida K."/>
            <person name="Zdobnov E."/>
            <person name="Zhang P."/>
            <person name="Zhang Y."/>
            <person name="Zimin A.V."/>
            <person name="Baldwin J."/>
            <person name="Abdouelleil A."/>
            <person name="Abdulkadir J."/>
            <person name="Abebe A."/>
            <person name="Abera B."/>
            <person name="Abreu J."/>
            <person name="Acer S.C."/>
            <person name="Aftuck L."/>
            <person name="Alexander A."/>
            <person name="An P."/>
            <person name="Anderson E."/>
            <person name="Anderson S."/>
            <person name="Arachi H."/>
            <person name="Azer M."/>
            <person name="Bachantsang P."/>
            <person name="Barry A."/>
            <person name="Bayul T."/>
            <person name="Berlin A."/>
            <person name="Bessette D."/>
            <person name="Bloom T."/>
            <person name="Blye J."/>
            <person name="Boguslavskiy L."/>
            <person name="Bonnet C."/>
            <person name="Boukhgalter B."/>
            <person name="Bourzgui I."/>
            <person name="Brown A."/>
            <person name="Cahill P."/>
            <person name="Channer S."/>
            <person name="Cheshatsang Y."/>
            <person name="Chuda L."/>
            <person name="Citroen M."/>
            <person name="Collymore A."/>
            <person name="Cooke P."/>
            <person name="Costello M."/>
            <person name="D'Aco K."/>
            <person name="Daza R."/>
            <person name="De Haan G."/>
            <person name="DeGray S."/>
            <person name="DeMaso C."/>
            <person name="Dhargay N."/>
            <person name="Dooley K."/>
            <person name="Dooley E."/>
            <person name="Doricent M."/>
            <person name="Dorje P."/>
            <person name="Dorjee K."/>
            <person name="Dupes A."/>
            <person name="Elong R."/>
            <person name="Falk J."/>
            <person name="Farina A."/>
            <person name="Faro S."/>
            <person name="Ferguson D."/>
            <person name="Fisher S."/>
            <person name="Foley C.D."/>
            <person name="Franke A."/>
            <person name="Friedrich D."/>
            <person name="Gadbois L."/>
            <person name="Gearin G."/>
            <person name="Gearin C.R."/>
            <person name="Giannoukos G."/>
            <person name="Goode T."/>
            <person name="Graham J."/>
            <person name="Grandbois E."/>
            <person name="Grewal S."/>
            <person name="Gyaltsen K."/>
            <person name="Hafez N."/>
            <person name="Hagos B."/>
            <person name="Hall J."/>
            <person name="Henson C."/>
            <person name="Hollinger A."/>
            <person name="Honan T."/>
            <person name="Huard M.D."/>
            <person name="Hughes L."/>
            <person name="Hurhula B."/>
            <person name="Husby M.E."/>
            <person name="Kamat A."/>
            <person name="Kanga B."/>
            <person name="Kashin S."/>
            <person name="Khazanovich D."/>
            <person name="Kisner P."/>
            <person name="Lance K."/>
            <person name="Lara M."/>
            <person name="Lee W."/>
            <person name="Lennon N."/>
            <person name="Letendre F."/>
            <person name="LeVine R."/>
            <person name="Lipovsky A."/>
            <person name="Liu X."/>
            <person name="Liu J."/>
            <person name="Liu S."/>
            <person name="Lokyitsang T."/>
            <person name="Lokyitsang Y."/>
            <person name="Lubonja R."/>
            <person name="Lui A."/>
            <person name="MacDonald P."/>
            <person name="Magnisalis V."/>
            <person name="Maru K."/>
            <person name="Matthews C."/>
            <person name="McCusker W."/>
            <person name="McDonough S."/>
            <person name="Mehta T."/>
            <person name="Meldrim J."/>
            <person name="Meneus L."/>
            <person name="Mihai O."/>
            <person name="Mihalev A."/>
            <person name="Mihova T."/>
            <person name="Mittelman R."/>
            <person name="Mlenga V."/>
            <person name="Montmayeur A."/>
            <person name="Mulrain L."/>
            <person name="Navidi A."/>
            <person name="Naylor J."/>
            <person name="Negash T."/>
            <person name="Nguyen T."/>
            <person name="Nguyen N."/>
            <person name="Nicol R."/>
            <person name="Norbu C."/>
            <person name="Norbu N."/>
            <person name="Novod N."/>
            <person name="O'Neill B."/>
            <person name="Osman S."/>
            <person name="Markiewicz E."/>
            <person name="Oyono O.L."/>
            <person name="Patti C."/>
            <person name="Phunkhang P."/>
            <person name="Pierre F."/>
            <person name="Priest M."/>
            <person name="Raghuraman S."/>
            <person name="Rege F."/>
            <person name="Reyes R."/>
            <person name="Rise C."/>
            <person name="Rogov P."/>
            <person name="Ross K."/>
            <person name="Ryan E."/>
            <person name="Settipalli S."/>
            <person name="Shea T."/>
            <person name="Sherpa N."/>
            <person name="Shi L."/>
            <person name="Shih D."/>
            <person name="Sparrow T."/>
            <person name="Spaulding J."/>
            <person name="Stalker J."/>
            <person name="Stange-Thomann N."/>
            <person name="Stavropoulos S."/>
            <person name="Stone C."/>
            <person name="Strader C."/>
            <person name="Tesfaye S."/>
            <person name="Thomson T."/>
            <person name="Thoulutsang Y."/>
            <person name="Thoulutsang D."/>
            <person name="Topham K."/>
            <person name="Topping I."/>
            <person name="Tsamla T."/>
            <person name="Vassiliev H."/>
            <person name="Vo A."/>
            <person name="Wangchuk T."/>
            <person name="Wangdi T."/>
            <person name="Weiand M."/>
            <person name="Wilkinson J."/>
            <person name="Wilson A."/>
            <person name="Yadav S."/>
            <person name="Young G."/>
            <person name="Yu Q."/>
            <person name="Zembek L."/>
            <person name="Zhong D."/>
            <person name="Zimmer A."/>
            <person name="Zwirko Z."/>
            <person name="Jaffe D.B."/>
            <person name="Alvarez P."/>
            <person name="Brockman W."/>
            <person name="Butler J."/>
            <person name="Chin C."/>
            <person name="Gnerre S."/>
            <person name="Grabherr M."/>
            <person name="Kleber M."/>
            <person name="Mauceli E."/>
            <person name="MacCallum I."/>
        </authorList>
    </citation>
    <scope>NUCLEOTIDE SEQUENCE [LARGE SCALE GENOMIC DNA]</scope>
    <source>
        <strain evidence="4">Tucson 14024-0371.13</strain>
    </source>
</reference>
<dbReference type="OrthoDB" id="5960226at2759"/>
<dbReference type="FunCoup" id="B3M622">
    <property type="interactions" value="14"/>
</dbReference>
<dbReference type="GeneID" id="6506407"/>
<protein>
    <recommendedName>
        <fullName evidence="2">MRN complex-interacting protein N-terminal domain-containing protein</fullName>
    </recommendedName>
</protein>
<name>B3M622_DROAN</name>
<dbReference type="InParanoid" id="B3M622"/>
<accession>B3M622</accession>
<evidence type="ECO:0000313" key="3">
    <source>
        <dbReference type="EMBL" id="EDV40738.2"/>
    </source>
</evidence>
<gene>
    <name evidence="3" type="primary">Dana\GF23768</name>
    <name evidence="3" type="synonym">dana_GLEANR_8543</name>
    <name evidence="3" type="ORF">GF23768</name>
</gene>
<dbReference type="InterPro" id="IPR049472">
    <property type="entry name" value="MRNIP_N"/>
</dbReference>
<organism evidence="3 4">
    <name type="scientific">Drosophila ananassae</name>
    <name type="common">Fruit fly</name>
    <dbReference type="NCBI Taxonomy" id="7217"/>
    <lineage>
        <taxon>Eukaryota</taxon>
        <taxon>Metazoa</taxon>
        <taxon>Ecdysozoa</taxon>
        <taxon>Arthropoda</taxon>
        <taxon>Hexapoda</taxon>
        <taxon>Insecta</taxon>
        <taxon>Pterygota</taxon>
        <taxon>Neoptera</taxon>
        <taxon>Endopterygota</taxon>
        <taxon>Diptera</taxon>
        <taxon>Brachycera</taxon>
        <taxon>Muscomorpha</taxon>
        <taxon>Ephydroidea</taxon>
        <taxon>Drosophilidae</taxon>
        <taxon>Drosophila</taxon>
        <taxon>Sophophora</taxon>
    </lineage>
</organism>
<dbReference type="GO" id="GO:0003682">
    <property type="term" value="F:chromatin binding"/>
    <property type="evidence" value="ECO:0007669"/>
    <property type="project" value="TreeGrafter"/>
</dbReference>
<feature type="region of interest" description="Disordered" evidence="1">
    <location>
        <begin position="78"/>
        <end position="169"/>
    </location>
</feature>
<proteinExistence type="predicted"/>
<dbReference type="PANTHER" id="PTHR15863:SF2">
    <property type="entry name" value="MRN COMPLEX-INTERACTING PROTEIN"/>
    <property type="match status" value="1"/>
</dbReference>
<dbReference type="Pfam" id="PF15749">
    <property type="entry name" value="MRNIP"/>
    <property type="match status" value="1"/>
</dbReference>
<evidence type="ECO:0000256" key="1">
    <source>
        <dbReference type="SAM" id="MobiDB-lite"/>
    </source>
</evidence>
<evidence type="ECO:0000259" key="2">
    <source>
        <dbReference type="Pfam" id="PF15749"/>
    </source>
</evidence>
<feature type="compositionally biased region" description="Basic residues" evidence="1">
    <location>
        <begin position="139"/>
        <end position="149"/>
    </location>
</feature>
<dbReference type="EMBL" id="CH902618">
    <property type="protein sequence ID" value="EDV40738.2"/>
    <property type="molecule type" value="Genomic_DNA"/>
</dbReference>
<dbReference type="PANTHER" id="PTHR15863">
    <property type="entry name" value="MRN COMPLEX-INTERACTING PROTEIN"/>
    <property type="match status" value="1"/>
</dbReference>
<dbReference type="KEGG" id="dan:6506407"/>
<dbReference type="GO" id="GO:0007095">
    <property type="term" value="P:mitotic G2 DNA damage checkpoint signaling"/>
    <property type="evidence" value="ECO:0007669"/>
    <property type="project" value="TreeGrafter"/>
</dbReference>
<dbReference type="AlphaFoldDB" id="B3M622"/>
<dbReference type="InterPro" id="IPR032739">
    <property type="entry name" value="MRNIP"/>
</dbReference>
<sequence>MSGQVCVLQCNQCKMYQGSMVKKAKKWDCKICGQKQDLITEIFRGSGPECRAKVQLLNLERGKREEQRNNTLVHTAHIHSNQISDEDNPGSENIPQEKKTSKWDSYVDEPLEARPRGCTQTHQDEDMELAEGLPMNFNKSKRRVPRSLKRPAESEPLVVKRSSKWDDFV</sequence>
<evidence type="ECO:0000313" key="4">
    <source>
        <dbReference type="Proteomes" id="UP000007801"/>
    </source>
</evidence>
<dbReference type="Proteomes" id="UP000007801">
    <property type="component" value="Unassembled WGS sequence"/>
</dbReference>